<dbReference type="Pfam" id="PF00689">
    <property type="entry name" value="Cation_ATPase_C"/>
    <property type="match status" value="1"/>
</dbReference>
<dbReference type="Gene3D" id="1.20.1110.10">
    <property type="entry name" value="Calcium-transporting ATPase, transmembrane domain"/>
    <property type="match status" value="2"/>
</dbReference>
<name>A0A9W8DR45_9FUNG</name>
<evidence type="ECO:0000256" key="7">
    <source>
        <dbReference type="SAM" id="MobiDB-lite"/>
    </source>
</evidence>
<dbReference type="InterPro" id="IPR059000">
    <property type="entry name" value="ATPase_P-type_domA"/>
</dbReference>
<feature type="transmembrane region" description="Helical" evidence="8">
    <location>
        <begin position="513"/>
        <end position="534"/>
    </location>
</feature>
<dbReference type="SUPFAM" id="SSF81660">
    <property type="entry name" value="Metal cation-transporting ATPase, ATP-binding domain N"/>
    <property type="match status" value="1"/>
</dbReference>
<evidence type="ECO:0000256" key="2">
    <source>
        <dbReference type="ARBA" id="ARBA00022692"/>
    </source>
</evidence>
<dbReference type="Gene3D" id="3.40.1110.10">
    <property type="entry name" value="Calcium-transporting ATPase, cytoplasmic domain N"/>
    <property type="match status" value="1"/>
</dbReference>
<keyword evidence="2 8" id="KW-0812">Transmembrane</keyword>
<proteinExistence type="predicted"/>
<evidence type="ECO:0000256" key="5">
    <source>
        <dbReference type="ARBA" id="ARBA00022989"/>
    </source>
</evidence>
<dbReference type="Pfam" id="PF13246">
    <property type="entry name" value="Cation_ATPase"/>
    <property type="match status" value="2"/>
</dbReference>
<accession>A0A9W8DR45</accession>
<dbReference type="PANTHER" id="PTHR24093">
    <property type="entry name" value="CATION TRANSPORTING ATPASE"/>
    <property type="match status" value="1"/>
</dbReference>
<evidence type="ECO:0000256" key="1">
    <source>
        <dbReference type="ARBA" id="ARBA00004127"/>
    </source>
</evidence>
<dbReference type="EMBL" id="JANBPU010000028">
    <property type="protein sequence ID" value="KAJ1919348.1"/>
    <property type="molecule type" value="Genomic_DNA"/>
</dbReference>
<evidence type="ECO:0000259" key="9">
    <source>
        <dbReference type="Pfam" id="PF00122"/>
    </source>
</evidence>
<feature type="transmembrane region" description="Helical" evidence="8">
    <location>
        <begin position="1209"/>
        <end position="1230"/>
    </location>
</feature>
<dbReference type="InterPro" id="IPR008250">
    <property type="entry name" value="ATPase_P-typ_transduc_dom_A_sf"/>
</dbReference>
<feature type="region of interest" description="Disordered" evidence="7">
    <location>
        <begin position="323"/>
        <end position="378"/>
    </location>
</feature>
<feature type="transmembrane region" description="Helical" evidence="8">
    <location>
        <begin position="1250"/>
        <end position="1269"/>
    </location>
</feature>
<feature type="region of interest" description="Disordered" evidence="7">
    <location>
        <begin position="715"/>
        <end position="738"/>
    </location>
</feature>
<feature type="compositionally biased region" description="Polar residues" evidence="7">
    <location>
        <begin position="1542"/>
        <end position="1567"/>
    </location>
</feature>
<keyword evidence="3" id="KW-0479">Metal-binding</keyword>
<dbReference type="GO" id="GO:0046872">
    <property type="term" value="F:metal ion binding"/>
    <property type="evidence" value="ECO:0007669"/>
    <property type="project" value="UniProtKB-KW"/>
</dbReference>
<dbReference type="InterPro" id="IPR023298">
    <property type="entry name" value="ATPase_P-typ_TM_dom_sf"/>
</dbReference>
<feature type="compositionally biased region" description="Low complexity" evidence="7">
    <location>
        <begin position="722"/>
        <end position="738"/>
    </location>
</feature>
<dbReference type="Gene3D" id="3.40.50.1000">
    <property type="entry name" value="HAD superfamily/HAD-like"/>
    <property type="match status" value="1"/>
</dbReference>
<feature type="transmembrane region" description="Helical" evidence="8">
    <location>
        <begin position="1379"/>
        <end position="1403"/>
    </location>
</feature>
<dbReference type="Gene3D" id="2.70.150.10">
    <property type="entry name" value="Calcium-transporting ATPase, cytoplasmic transduction domain A"/>
    <property type="match status" value="1"/>
</dbReference>
<protein>
    <submittedName>
        <fullName evidence="11">Plasma membrane calcium</fullName>
    </submittedName>
</protein>
<reference evidence="11" key="1">
    <citation type="submission" date="2022-07" db="EMBL/GenBank/DDBJ databases">
        <title>Phylogenomic reconstructions and comparative analyses of Kickxellomycotina fungi.</title>
        <authorList>
            <person name="Reynolds N.K."/>
            <person name="Stajich J.E."/>
            <person name="Barry K."/>
            <person name="Grigoriev I.V."/>
            <person name="Crous P."/>
            <person name="Smith M.E."/>
        </authorList>
    </citation>
    <scope>NUCLEOTIDE SEQUENCE</scope>
    <source>
        <strain evidence="11">NBRC 100468</strain>
    </source>
</reference>
<keyword evidence="5 8" id="KW-1133">Transmembrane helix</keyword>
<dbReference type="InterPro" id="IPR036412">
    <property type="entry name" value="HAD-like_sf"/>
</dbReference>
<organism evidence="11 12">
    <name type="scientific">Mycoemilia scoparia</name>
    <dbReference type="NCBI Taxonomy" id="417184"/>
    <lineage>
        <taxon>Eukaryota</taxon>
        <taxon>Fungi</taxon>
        <taxon>Fungi incertae sedis</taxon>
        <taxon>Zoopagomycota</taxon>
        <taxon>Kickxellomycotina</taxon>
        <taxon>Kickxellomycetes</taxon>
        <taxon>Kickxellales</taxon>
        <taxon>Kickxellaceae</taxon>
        <taxon>Mycoemilia</taxon>
    </lineage>
</organism>
<evidence type="ECO:0000256" key="6">
    <source>
        <dbReference type="ARBA" id="ARBA00023136"/>
    </source>
</evidence>
<dbReference type="PANTHER" id="PTHR24093:SF369">
    <property type="entry name" value="CALCIUM-TRANSPORTING ATPASE"/>
    <property type="match status" value="1"/>
</dbReference>
<feature type="transmembrane region" description="Helical" evidence="8">
    <location>
        <begin position="1415"/>
        <end position="1438"/>
    </location>
</feature>
<feature type="region of interest" description="Disordered" evidence="7">
    <location>
        <begin position="424"/>
        <end position="452"/>
    </location>
</feature>
<feature type="compositionally biased region" description="Polar residues" evidence="7">
    <location>
        <begin position="353"/>
        <end position="363"/>
    </location>
</feature>
<evidence type="ECO:0000256" key="8">
    <source>
        <dbReference type="SAM" id="Phobius"/>
    </source>
</evidence>
<feature type="transmembrane region" description="Helical" evidence="8">
    <location>
        <begin position="1100"/>
        <end position="1121"/>
    </location>
</feature>
<dbReference type="SUPFAM" id="SSF81665">
    <property type="entry name" value="Calcium ATPase, transmembrane domain M"/>
    <property type="match status" value="1"/>
</dbReference>
<dbReference type="GO" id="GO:0005388">
    <property type="term" value="F:P-type calcium transporter activity"/>
    <property type="evidence" value="ECO:0007669"/>
    <property type="project" value="TreeGrafter"/>
</dbReference>
<evidence type="ECO:0000313" key="12">
    <source>
        <dbReference type="Proteomes" id="UP001150538"/>
    </source>
</evidence>
<dbReference type="SUPFAM" id="SSF56784">
    <property type="entry name" value="HAD-like"/>
    <property type="match status" value="1"/>
</dbReference>
<feature type="domain" description="Cation-transporting P-type ATPase C-terminal" evidence="10">
    <location>
        <begin position="1196"/>
        <end position="1278"/>
    </location>
</feature>
<feature type="compositionally biased region" description="Polar residues" evidence="7">
    <location>
        <begin position="328"/>
        <end position="339"/>
    </location>
</feature>
<evidence type="ECO:0000259" key="10">
    <source>
        <dbReference type="Pfam" id="PF00689"/>
    </source>
</evidence>
<feature type="compositionally biased region" description="Polar residues" evidence="7">
    <location>
        <begin position="790"/>
        <end position="809"/>
    </location>
</feature>
<feature type="transmembrane region" description="Helical" evidence="8">
    <location>
        <begin position="483"/>
        <end position="501"/>
    </location>
</feature>
<dbReference type="Pfam" id="PF00122">
    <property type="entry name" value="E1-E2_ATPase"/>
    <property type="match status" value="1"/>
</dbReference>
<comment type="caution">
    <text evidence="11">The sequence shown here is derived from an EMBL/GenBank/DDBJ whole genome shotgun (WGS) entry which is preliminary data.</text>
</comment>
<dbReference type="GO" id="GO:0000166">
    <property type="term" value="F:nucleotide binding"/>
    <property type="evidence" value="ECO:0007669"/>
    <property type="project" value="InterPro"/>
</dbReference>
<dbReference type="InterPro" id="IPR023214">
    <property type="entry name" value="HAD_sf"/>
</dbReference>
<dbReference type="Proteomes" id="UP001150538">
    <property type="component" value="Unassembled WGS sequence"/>
</dbReference>
<sequence length="1602" mass="176622">MPLFDFQRRAMGYVSPFDSAISSTEGLLATASQQSQEALSPSAGVATESYRHHQVTVAAAGPTKTAKENVANSNILSVNTMADAVVSGAESMLNSITPQILQDMVRNRDTKVFMQLGGISQIEQYLHQQQNNSGKFKWFHQRHSQARQNIDEEAGLLTNHLQSTSTSKHYYKKTKAGLHRIIKFLKEMLNHRPVVMLIMVSLAALLIDLFNKNTKHCNSPEHREDCGEDNQWIQDVGVIVGVGIIRLVNTWHDMQVESYTDLISSKSAGKEKTVKVRRNERWINVLKSQVVAGDVVQIEAGDFIDADGVIIESHDLVCQEVKPKDGENVSNPSPPNTESGAIDGHQDSGDGKNPNQRTSNPSQRKNRNSDDEYDEDEFFDDNSDQWIEVSKGLIDHGHDGFVIKGSQVVRGLALMLVISTNDPSPPLPKLSSRKSHKYNSDDNSVDSEDEDSRHKYLSKLKRSVLDRNYTEQFTAISKRLAKYVFWIVVGLTTIYLLKWTLKLGIDLDIASPGVIISQVLSMLIECSVLLVIAAPSRIPLSLTAKVASTVAKYTEKGSLTLKLAACELMGSATSICANIEALISGPMVVDFAYIAEHTLVDRNSMIHMLTQSPPKQALRLIIQGMAINNAATRVLNDAGEREYIGSSDYECALLKYLDSDLEIDFEIIRKEYPALRVFPFTPESKAMATVVQRRSAANQKAPSVRSAVANSYHYRYDGNGGRVRSNSSGSSSSTNNNSLQPASYRIHIKGAPEVLLDSCSFYLNRHGKKSIMTPAARQHILTKLKELTRSSSNNPFSSQTISSTTNDRSNIGGGGGGAISSGKKVLGFAQKCIDLFDPTKITSTEACLASATWIGFVGMSTAIKPEVHSAVQECGELGVAVRLVTGESLETSTNIAREVGILALPPTVNFRRNVYGNYSYTNLTSTTGGGIINSAITEIPLNRDPYYHNNNNNTNSGHLQDTRKGSQLAIEARDWNKIIDNPRWREESESILDDLRVLARCTANDKRKLVELLQNERDEIVVLTGKHLSDVKALELADVGFSLGYIGNTRNRRSKLPPPLSINKKQKQRLVLFDDQFVSIVQIIKWGRLIYHHSRITLQFQLTTGLTLLLTFMLSVITLIARFPIDNGDKSGGGGEDELIWILGPVEFLWIYFITDTLASTRLLPNTSNNSLSQKQTRPPLARNGSSFSGTITRFLPVPRKGPLLDSLLLFKIFGHGILQFLLILTIRLFPETFIGPLETNTTTANTTMVVQTYVFNLLIFLQLFYQFCCHTHALPNNLTRESSSSSAAAAAAPSSSTITSSKNKNGRNSMIINFNSSSSLLGGGDTPEILEELYKPITNSALNPKKVLKDAFRSLVIIPFTRSTTTINSSGTQVNRKVYLVSGLIITAQVLVIMFGSTMFGITRLTPTQWLSSAALSLLVFPIDIVLSLCLVGVEYLKAVWKARKMRGVKLTHNTRFHHHDYDYHHHYSGRGSSGAYRASRSADNINSGTDQNNVLKGSGIKFWNRMFSKSHDRVIFDGYGGGDSSEGQSIGPLNHPVVDITNSSIDGSSNSRQLGNSQQSNNFGILPSTSSYSHPYCTQSTTIKYSNEADPLLSSLSRSH</sequence>
<comment type="subcellular location">
    <subcellularLocation>
        <location evidence="1">Endomembrane system</location>
        <topology evidence="1">Multi-pass membrane protein</topology>
    </subcellularLocation>
</comment>
<dbReference type="InterPro" id="IPR006068">
    <property type="entry name" value="ATPase_P-typ_cation-transptr_C"/>
</dbReference>
<evidence type="ECO:0000313" key="11">
    <source>
        <dbReference type="EMBL" id="KAJ1919348.1"/>
    </source>
</evidence>
<gene>
    <name evidence="11" type="primary">PMC1_1</name>
    <name evidence="11" type="ORF">H4219_002036</name>
</gene>
<evidence type="ECO:0000256" key="3">
    <source>
        <dbReference type="ARBA" id="ARBA00022723"/>
    </source>
</evidence>
<keyword evidence="12" id="KW-1185">Reference proteome</keyword>
<dbReference type="InterPro" id="IPR023299">
    <property type="entry name" value="ATPase_P-typ_cyto_dom_N"/>
</dbReference>
<keyword evidence="6 8" id="KW-0472">Membrane</keyword>
<dbReference type="SUPFAM" id="SSF81653">
    <property type="entry name" value="Calcium ATPase, transduction domain A"/>
    <property type="match status" value="1"/>
</dbReference>
<dbReference type="GO" id="GO:0012505">
    <property type="term" value="C:endomembrane system"/>
    <property type="evidence" value="ECO:0007669"/>
    <property type="project" value="UniProtKB-SubCell"/>
</dbReference>
<evidence type="ECO:0000256" key="4">
    <source>
        <dbReference type="ARBA" id="ARBA00022842"/>
    </source>
</evidence>
<keyword evidence="4" id="KW-0460">Magnesium</keyword>
<feature type="domain" description="P-type ATPase A" evidence="9">
    <location>
        <begin position="271"/>
        <end position="318"/>
    </location>
</feature>
<feature type="region of interest" description="Disordered" evidence="7">
    <location>
        <begin position="1527"/>
        <end position="1567"/>
    </location>
</feature>
<dbReference type="GO" id="GO:0005886">
    <property type="term" value="C:plasma membrane"/>
    <property type="evidence" value="ECO:0007669"/>
    <property type="project" value="TreeGrafter"/>
</dbReference>
<feature type="region of interest" description="Disordered" evidence="7">
    <location>
        <begin position="790"/>
        <end position="815"/>
    </location>
</feature>